<name>A0A127I6W0_PSEAZ</name>
<protein>
    <recommendedName>
        <fullName evidence="3">Phage tail assembly chaperone</fullName>
    </recommendedName>
</protein>
<evidence type="ECO:0000313" key="2">
    <source>
        <dbReference type="Proteomes" id="UP000070516"/>
    </source>
</evidence>
<sequence length="91" mass="10089">MATTSRKYIRTEPLALLTEPLTITLDDHKLDGFNAYRQARHAWLSCEGNNVEKIRLRALMADEADNPMNFIGAAAQIALGEPDDYAPADAE</sequence>
<reference evidence="1 2" key="1">
    <citation type="submission" date="2016-02" db="EMBL/GenBank/DDBJ databases">
        <title>Complete genome sequence of Pseudomonas azotoformans S4.</title>
        <authorList>
            <person name="Fang Y."/>
            <person name="Wu L."/>
            <person name="Feng G."/>
        </authorList>
    </citation>
    <scope>NUCLEOTIDE SEQUENCE [LARGE SCALE GENOMIC DNA]</scope>
    <source>
        <strain evidence="1 2">S4</strain>
    </source>
</reference>
<organism evidence="1 2">
    <name type="scientific">Pseudomonas azotoformans</name>
    <dbReference type="NCBI Taxonomy" id="47878"/>
    <lineage>
        <taxon>Bacteria</taxon>
        <taxon>Pseudomonadati</taxon>
        <taxon>Pseudomonadota</taxon>
        <taxon>Gammaproteobacteria</taxon>
        <taxon>Pseudomonadales</taxon>
        <taxon>Pseudomonadaceae</taxon>
        <taxon>Pseudomonas</taxon>
    </lineage>
</organism>
<dbReference type="RefSeq" id="WP_061449389.1">
    <property type="nucleotide sequence ID" value="NZ_CP014546.1"/>
</dbReference>
<proteinExistence type="predicted"/>
<dbReference type="AlphaFoldDB" id="A0A127I6W0"/>
<evidence type="ECO:0000313" key="1">
    <source>
        <dbReference type="EMBL" id="AMN82564.1"/>
    </source>
</evidence>
<evidence type="ECO:0008006" key="3">
    <source>
        <dbReference type="Google" id="ProtNLM"/>
    </source>
</evidence>
<dbReference type="KEGG" id="pazo:AYR47_31555"/>
<gene>
    <name evidence="1" type="ORF">AYR47_31555</name>
</gene>
<dbReference type="Proteomes" id="UP000070516">
    <property type="component" value="Chromosome"/>
</dbReference>
<dbReference type="EMBL" id="CP014546">
    <property type="protein sequence ID" value="AMN82564.1"/>
    <property type="molecule type" value="Genomic_DNA"/>
</dbReference>
<accession>A0A127I6W0</accession>